<dbReference type="Proteomes" id="UP000823388">
    <property type="component" value="Chromosome 2N"/>
</dbReference>
<protein>
    <submittedName>
        <fullName evidence="2">Uncharacterized protein</fullName>
    </submittedName>
</protein>
<sequence>MCQPGLLTGRRKRRPEEIVTGIYVPARGAGDPAGPAASAATAEAESVAQARAAGAPRANLSSHLTAAE</sequence>
<accession>A0A8T0VIA8</accession>
<gene>
    <name evidence="2" type="ORF">PVAP13_2NG288603</name>
</gene>
<proteinExistence type="predicted"/>
<evidence type="ECO:0000313" key="3">
    <source>
        <dbReference type="Proteomes" id="UP000823388"/>
    </source>
</evidence>
<feature type="compositionally biased region" description="Polar residues" evidence="1">
    <location>
        <begin position="59"/>
        <end position="68"/>
    </location>
</feature>
<comment type="caution">
    <text evidence="2">The sequence shown here is derived from an EMBL/GenBank/DDBJ whole genome shotgun (WGS) entry which is preliminary data.</text>
</comment>
<organism evidence="2 3">
    <name type="scientific">Panicum virgatum</name>
    <name type="common">Blackwell switchgrass</name>
    <dbReference type="NCBI Taxonomy" id="38727"/>
    <lineage>
        <taxon>Eukaryota</taxon>
        <taxon>Viridiplantae</taxon>
        <taxon>Streptophyta</taxon>
        <taxon>Embryophyta</taxon>
        <taxon>Tracheophyta</taxon>
        <taxon>Spermatophyta</taxon>
        <taxon>Magnoliopsida</taxon>
        <taxon>Liliopsida</taxon>
        <taxon>Poales</taxon>
        <taxon>Poaceae</taxon>
        <taxon>PACMAD clade</taxon>
        <taxon>Panicoideae</taxon>
        <taxon>Panicodae</taxon>
        <taxon>Paniceae</taxon>
        <taxon>Panicinae</taxon>
        <taxon>Panicum</taxon>
        <taxon>Panicum sect. Hiantes</taxon>
    </lineage>
</organism>
<dbReference type="AlphaFoldDB" id="A0A8T0VIA8"/>
<evidence type="ECO:0000313" key="2">
    <source>
        <dbReference type="EMBL" id="KAG2633064.1"/>
    </source>
</evidence>
<dbReference type="EMBL" id="CM029040">
    <property type="protein sequence ID" value="KAG2633064.1"/>
    <property type="molecule type" value="Genomic_DNA"/>
</dbReference>
<feature type="compositionally biased region" description="Low complexity" evidence="1">
    <location>
        <begin position="48"/>
        <end position="58"/>
    </location>
</feature>
<feature type="region of interest" description="Disordered" evidence="1">
    <location>
        <begin position="48"/>
        <end position="68"/>
    </location>
</feature>
<evidence type="ECO:0000256" key="1">
    <source>
        <dbReference type="SAM" id="MobiDB-lite"/>
    </source>
</evidence>
<keyword evidence="3" id="KW-1185">Reference proteome</keyword>
<name>A0A8T0VIA8_PANVG</name>
<reference evidence="2" key="1">
    <citation type="submission" date="2020-05" db="EMBL/GenBank/DDBJ databases">
        <title>WGS assembly of Panicum virgatum.</title>
        <authorList>
            <person name="Lovell J.T."/>
            <person name="Jenkins J."/>
            <person name="Shu S."/>
            <person name="Juenger T.E."/>
            <person name="Schmutz J."/>
        </authorList>
    </citation>
    <scope>NUCLEOTIDE SEQUENCE</scope>
    <source>
        <strain evidence="2">AP13</strain>
    </source>
</reference>